<evidence type="ECO:0000256" key="7">
    <source>
        <dbReference type="SAM" id="SignalP"/>
    </source>
</evidence>
<proteinExistence type="inferred from homology"/>
<dbReference type="Proteomes" id="UP000006911">
    <property type="component" value="Unassembled WGS sequence"/>
</dbReference>
<dbReference type="GO" id="GO:0008270">
    <property type="term" value="F:zinc ion binding"/>
    <property type="evidence" value="ECO:0007669"/>
    <property type="project" value="InterPro"/>
</dbReference>
<evidence type="ECO:0000256" key="4">
    <source>
        <dbReference type="ARBA" id="ARBA00022833"/>
    </source>
</evidence>
<dbReference type="SMART" id="SM01057">
    <property type="entry name" value="Carb_anhydrase"/>
    <property type="match status" value="1"/>
</dbReference>
<comment type="similarity">
    <text evidence="1">Belongs to the alpha-carbonic anhydrase family.</text>
</comment>
<dbReference type="PANTHER" id="PTHR18952:SF265">
    <property type="entry name" value="CARBONIC ANHYDRASE"/>
    <property type="match status" value="1"/>
</dbReference>
<feature type="signal peptide" evidence="7">
    <location>
        <begin position="1"/>
        <end position="22"/>
    </location>
</feature>
<dbReference type="InterPro" id="IPR001148">
    <property type="entry name" value="CA_dom"/>
</dbReference>
<feature type="domain" description="Alpha-carbonic anhydrase" evidence="8">
    <location>
        <begin position="33"/>
        <end position="282"/>
    </location>
</feature>
<keyword evidence="3" id="KW-0479">Metal-binding</keyword>
<dbReference type="Pfam" id="PF00194">
    <property type="entry name" value="Carb_anhydrase"/>
    <property type="match status" value="1"/>
</dbReference>
<evidence type="ECO:0000256" key="1">
    <source>
        <dbReference type="ARBA" id="ARBA00010718"/>
    </source>
</evidence>
<evidence type="ECO:0000256" key="2">
    <source>
        <dbReference type="ARBA" id="ARBA00012925"/>
    </source>
</evidence>
<reference evidence="9 10" key="1">
    <citation type="journal article" date="2010" name="Nature">
        <title>Perigord black truffle genome uncovers evolutionary origins and mechanisms of symbiosis.</title>
        <authorList>
            <person name="Martin F."/>
            <person name="Kohler A."/>
            <person name="Murat C."/>
            <person name="Balestrini R."/>
            <person name="Coutinho P.M."/>
            <person name="Jaillon O."/>
            <person name="Montanini B."/>
            <person name="Morin E."/>
            <person name="Noel B."/>
            <person name="Percudani R."/>
            <person name="Porcel B."/>
            <person name="Rubini A."/>
            <person name="Amicucci A."/>
            <person name="Amselem J."/>
            <person name="Anthouard V."/>
            <person name="Arcioni S."/>
            <person name="Artiguenave F."/>
            <person name="Aury J.M."/>
            <person name="Ballario P."/>
            <person name="Bolchi A."/>
            <person name="Brenna A."/>
            <person name="Brun A."/>
            <person name="Buee M."/>
            <person name="Cantarel B."/>
            <person name="Chevalier G."/>
            <person name="Couloux A."/>
            <person name="Da Silva C."/>
            <person name="Denoeud F."/>
            <person name="Duplessis S."/>
            <person name="Ghignone S."/>
            <person name="Hilselberger B."/>
            <person name="Iotti M."/>
            <person name="Marcais B."/>
            <person name="Mello A."/>
            <person name="Miranda M."/>
            <person name="Pacioni G."/>
            <person name="Quesneville H."/>
            <person name="Riccioni C."/>
            <person name="Ruotolo R."/>
            <person name="Splivallo R."/>
            <person name="Stocchi V."/>
            <person name="Tisserant E."/>
            <person name="Viscomi A.R."/>
            <person name="Zambonelli A."/>
            <person name="Zampieri E."/>
            <person name="Henrissat B."/>
            <person name="Lebrun M.H."/>
            <person name="Paolocci F."/>
            <person name="Bonfante P."/>
            <person name="Ottonello S."/>
            <person name="Wincker P."/>
        </authorList>
    </citation>
    <scope>NUCLEOTIDE SEQUENCE [LARGE SCALE GENOMIC DNA]</scope>
    <source>
        <strain evidence="9 10">Mel28</strain>
    </source>
</reference>
<dbReference type="CDD" id="cd03124">
    <property type="entry name" value="alpha_CA_prokaryotic_like"/>
    <property type="match status" value="1"/>
</dbReference>
<evidence type="ECO:0000256" key="5">
    <source>
        <dbReference type="ARBA" id="ARBA00023239"/>
    </source>
</evidence>
<sequence>MRSFVLSSLFLSVSLPSALVSACLYKRADPSLPSYTYIGETGPLLWHNLTVDGKNFPYRKCATGKQQSPIDITDSVPLAEDTRTTFPFSGEFTIEDNGHTIEVTPQKPDDYKSILGGQEYKLSQFHFHISSEHLLRHETLPLEVHFVHTKVDDDKKIAVIGIFFDLVDIGAGDMLLQSIFPKLDDLEKPKHRRRGEEKSEDYFKVQTHSINNIVDNSHVRSYPGSLTTPPCSEEVSWYVVEEPLSITVKQLSKMRKIMKFNSRVTQNDYANPPRENLLALGH</sequence>
<dbReference type="InterPro" id="IPR036398">
    <property type="entry name" value="CA_dom_sf"/>
</dbReference>
<evidence type="ECO:0000259" key="8">
    <source>
        <dbReference type="PROSITE" id="PS51144"/>
    </source>
</evidence>
<dbReference type="KEGG" id="tml:GSTUM_00001352001"/>
<keyword evidence="4" id="KW-0862">Zinc</keyword>
<dbReference type="InParanoid" id="D5GES7"/>
<keyword evidence="10" id="KW-1185">Reference proteome</keyword>
<dbReference type="AlphaFoldDB" id="D5GES7"/>
<dbReference type="GeneID" id="9184936"/>
<dbReference type="SUPFAM" id="SSF51069">
    <property type="entry name" value="Carbonic anhydrase"/>
    <property type="match status" value="1"/>
</dbReference>
<accession>D5GES7</accession>
<evidence type="ECO:0000313" key="10">
    <source>
        <dbReference type="Proteomes" id="UP000006911"/>
    </source>
</evidence>
<dbReference type="PROSITE" id="PS51257">
    <property type="entry name" value="PROKAR_LIPOPROTEIN"/>
    <property type="match status" value="1"/>
</dbReference>
<dbReference type="STRING" id="656061.D5GES7"/>
<dbReference type="OMA" id="GHTIQAN"/>
<keyword evidence="5" id="KW-0456">Lyase</keyword>
<keyword evidence="7" id="KW-0732">Signal</keyword>
<dbReference type="InterPro" id="IPR041891">
    <property type="entry name" value="Alpha_CA_prokaryot-like"/>
</dbReference>
<dbReference type="PROSITE" id="PS51144">
    <property type="entry name" value="ALPHA_CA_2"/>
    <property type="match status" value="1"/>
</dbReference>
<organism evidence="9 10">
    <name type="scientific">Tuber melanosporum (strain Mel28)</name>
    <name type="common">Perigord black truffle</name>
    <dbReference type="NCBI Taxonomy" id="656061"/>
    <lineage>
        <taxon>Eukaryota</taxon>
        <taxon>Fungi</taxon>
        <taxon>Dikarya</taxon>
        <taxon>Ascomycota</taxon>
        <taxon>Pezizomycotina</taxon>
        <taxon>Pezizomycetes</taxon>
        <taxon>Pezizales</taxon>
        <taxon>Tuberaceae</taxon>
        <taxon>Tuber</taxon>
    </lineage>
</organism>
<dbReference type="GO" id="GO:0004089">
    <property type="term" value="F:carbonate dehydratase activity"/>
    <property type="evidence" value="ECO:0007669"/>
    <property type="project" value="UniProtKB-EC"/>
</dbReference>
<evidence type="ECO:0000256" key="6">
    <source>
        <dbReference type="ARBA" id="ARBA00048348"/>
    </source>
</evidence>
<dbReference type="eggNOG" id="KOG0382">
    <property type="taxonomic scope" value="Eukaryota"/>
</dbReference>
<dbReference type="InterPro" id="IPR023561">
    <property type="entry name" value="Carbonic_anhydrase_a-class"/>
</dbReference>
<comment type="catalytic activity">
    <reaction evidence="6">
        <text>hydrogencarbonate + H(+) = CO2 + H2O</text>
        <dbReference type="Rhea" id="RHEA:10748"/>
        <dbReference type="ChEBI" id="CHEBI:15377"/>
        <dbReference type="ChEBI" id="CHEBI:15378"/>
        <dbReference type="ChEBI" id="CHEBI:16526"/>
        <dbReference type="ChEBI" id="CHEBI:17544"/>
        <dbReference type="EC" id="4.2.1.1"/>
    </reaction>
</comment>
<name>D5GES7_TUBMM</name>
<feature type="chain" id="PRO_5003072742" description="carbonic anhydrase" evidence="7">
    <location>
        <begin position="23"/>
        <end position="282"/>
    </location>
</feature>
<evidence type="ECO:0000313" key="9">
    <source>
        <dbReference type="EMBL" id="CAZ83020.1"/>
    </source>
</evidence>
<gene>
    <name evidence="9" type="ORF">GSTUM_00001352001</name>
</gene>
<dbReference type="EC" id="4.2.1.1" evidence="2"/>
<dbReference type="Gene3D" id="3.10.200.10">
    <property type="entry name" value="Alpha carbonic anhydrase"/>
    <property type="match status" value="1"/>
</dbReference>
<dbReference type="PANTHER" id="PTHR18952">
    <property type="entry name" value="CARBONIC ANHYDRASE"/>
    <property type="match status" value="1"/>
</dbReference>
<dbReference type="EMBL" id="FN430187">
    <property type="protein sequence ID" value="CAZ83020.1"/>
    <property type="molecule type" value="Genomic_DNA"/>
</dbReference>
<dbReference type="RefSeq" id="XP_002838829.1">
    <property type="nucleotide sequence ID" value="XM_002838783.1"/>
</dbReference>
<dbReference type="HOGENOM" id="CLU_039326_0_2_1"/>
<evidence type="ECO:0000256" key="3">
    <source>
        <dbReference type="ARBA" id="ARBA00022723"/>
    </source>
</evidence>
<protein>
    <recommendedName>
        <fullName evidence="2">carbonic anhydrase</fullName>
        <ecNumber evidence="2">4.2.1.1</ecNumber>
    </recommendedName>
</protein>